<evidence type="ECO:0000313" key="2">
    <source>
        <dbReference type="Proteomes" id="UP000824988"/>
    </source>
</evidence>
<dbReference type="KEGG" id="moz:MoryE10_12290"/>
<dbReference type="RefSeq" id="WP_054773369.1">
    <property type="nucleotide sequence ID" value="NZ_AP019782.1"/>
</dbReference>
<reference evidence="1" key="1">
    <citation type="submission" date="2019-06" db="EMBL/GenBank/DDBJ databases">
        <title>Complete genome sequence of Methylogaea oryzae strain JCM16910.</title>
        <authorList>
            <person name="Asakawa S."/>
        </authorList>
    </citation>
    <scope>NUCLEOTIDE SEQUENCE</scope>
    <source>
        <strain evidence="1">E10</strain>
    </source>
</reference>
<organism evidence="1 2">
    <name type="scientific">Methylogaea oryzae</name>
    <dbReference type="NCBI Taxonomy" id="1295382"/>
    <lineage>
        <taxon>Bacteria</taxon>
        <taxon>Pseudomonadati</taxon>
        <taxon>Pseudomonadota</taxon>
        <taxon>Gammaproteobacteria</taxon>
        <taxon>Methylococcales</taxon>
        <taxon>Methylococcaceae</taxon>
        <taxon>Methylogaea</taxon>
    </lineage>
</organism>
<dbReference type="Proteomes" id="UP000824988">
    <property type="component" value="Chromosome"/>
</dbReference>
<keyword evidence="2" id="KW-1185">Reference proteome</keyword>
<dbReference type="PANTHER" id="PTHR43861">
    <property type="entry name" value="TRANS-ACONITATE 2-METHYLTRANSFERASE-RELATED"/>
    <property type="match status" value="1"/>
</dbReference>
<protein>
    <recommendedName>
        <fullName evidence="3">Class I SAM-dependent methyltransferase</fullName>
    </recommendedName>
</protein>
<gene>
    <name evidence="1" type="ORF">MoryE10_12290</name>
</gene>
<name>A0A8D4VMJ2_9GAMM</name>
<dbReference type="InterPro" id="IPR029063">
    <property type="entry name" value="SAM-dependent_MTases_sf"/>
</dbReference>
<evidence type="ECO:0008006" key="3">
    <source>
        <dbReference type="Google" id="ProtNLM"/>
    </source>
</evidence>
<accession>A0A8D4VMJ2</accession>
<dbReference type="EMBL" id="AP019782">
    <property type="protein sequence ID" value="BBL70623.1"/>
    <property type="molecule type" value="Genomic_DNA"/>
</dbReference>
<proteinExistence type="predicted"/>
<sequence>MAVHCVVCSNESFPIFIADGATIHKCRHCALEFADPMPSAAELDKLYSDYEYYTEYDRQMIRDTVKKNCRKNIDYLQRYGLSQDHKLLDFGCGENLFVQEGMPCRWAGYNYPHDALDYDAKDKYDFVTLWGVLEHLPDPMGVVGNLARLVAGGGKLVMTTVGTETGIPYRYRYPVHLTWWSEKSVRELLEKTGFKVLEISKYTMIQNPKFYLDRVLDRGMVPAHIKEKIAIHIDEDILVPTNEILIVGEKA</sequence>
<dbReference type="PANTHER" id="PTHR43861:SF6">
    <property type="entry name" value="METHYLTRANSFERASE TYPE 11"/>
    <property type="match status" value="1"/>
</dbReference>
<evidence type="ECO:0000313" key="1">
    <source>
        <dbReference type="EMBL" id="BBL70623.1"/>
    </source>
</evidence>
<dbReference type="Gene3D" id="3.40.50.150">
    <property type="entry name" value="Vaccinia Virus protein VP39"/>
    <property type="match status" value="1"/>
</dbReference>
<dbReference type="AlphaFoldDB" id="A0A8D4VMJ2"/>
<dbReference type="Pfam" id="PF13489">
    <property type="entry name" value="Methyltransf_23"/>
    <property type="match status" value="1"/>
</dbReference>
<dbReference type="SUPFAM" id="SSF53335">
    <property type="entry name" value="S-adenosyl-L-methionine-dependent methyltransferases"/>
    <property type="match status" value="1"/>
</dbReference>